<feature type="region of interest" description="Disordered" evidence="1">
    <location>
        <begin position="108"/>
        <end position="143"/>
    </location>
</feature>
<dbReference type="AlphaFoldDB" id="A0A8E2QHC0"/>
<evidence type="ECO:0000256" key="1">
    <source>
        <dbReference type="SAM" id="MobiDB-lite"/>
    </source>
</evidence>
<accession>A0A8E2QHC0</accession>
<evidence type="ECO:0000313" key="4">
    <source>
        <dbReference type="Proteomes" id="UP000235881"/>
    </source>
</evidence>
<proteinExistence type="predicted"/>
<gene>
    <name evidence="3" type="ORF">CXK95_01430</name>
</gene>
<keyword evidence="4" id="KW-1185">Reference proteome</keyword>
<feature type="transmembrane region" description="Helical" evidence="2">
    <location>
        <begin position="82"/>
        <end position="105"/>
    </location>
</feature>
<organism evidence="3 4">
    <name type="scientific">Stutzerimonas degradans</name>
    <dbReference type="NCBI Taxonomy" id="2968968"/>
    <lineage>
        <taxon>Bacteria</taxon>
        <taxon>Pseudomonadati</taxon>
        <taxon>Pseudomonadota</taxon>
        <taxon>Gammaproteobacteria</taxon>
        <taxon>Pseudomonadales</taxon>
        <taxon>Pseudomonadaceae</taxon>
        <taxon>Stutzerimonas</taxon>
    </lineage>
</organism>
<feature type="transmembrane region" description="Helical" evidence="2">
    <location>
        <begin position="55"/>
        <end position="76"/>
    </location>
</feature>
<feature type="region of interest" description="Disordered" evidence="1">
    <location>
        <begin position="1"/>
        <end position="33"/>
    </location>
</feature>
<dbReference type="Proteomes" id="UP000235881">
    <property type="component" value="Unassembled WGS sequence"/>
</dbReference>
<comment type="caution">
    <text evidence="3">The sequence shown here is derived from an EMBL/GenBank/DDBJ whole genome shotgun (WGS) entry which is preliminary data.</text>
</comment>
<protein>
    <submittedName>
        <fullName evidence="3">DUF3742 domain-containing protein</fullName>
    </submittedName>
</protein>
<keyword evidence="2" id="KW-1133">Transmembrane helix</keyword>
<feature type="compositionally biased region" description="Basic and acidic residues" evidence="1">
    <location>
        <begin position="115"/>
        <end position="137"/>
    </location>
</feature>
<keyword evidence="2" id="KW-0472">Membrane</keyword>
<dbReference type="InterPro" id="IPR022213">
    <property type="entry name" value="DUF3742"/>
</dbReference>
<name>A0A8E2QHC0_9GAMM</name>
<evidence type="ECO:0000256" key="2">
    <source>
        <dbReference type="SAM" id="Phobius"/>
    </source>
</evidence>
<evidence type="ECO:0000313" key="3">
    <source>
        <dbReference type="EMBL" id="PNF77985.1"/>
    </source>
</evidence>
<dbReference type="EMBL" id="POUK01000001">
    <property type="protein sequence ID" value="PNF77985.1"/>
    <property type="molecule type" value="Genomic_DNA"/>
</dbReference>
<keyword evidence="2" id="KW-0812">Transmembrane</keyword>
<dbReference type="Pfam" id="PF12553">
    <property type="entry name" value="DUF3742"/>
    <property type="match status" value="1"/>
</dbReference>
<reference evidence="3 4" key="1">
    <citation type="submission" date="2018-01" db="EMBL/GenBank/DDBJ databases">
        <title>Denitrification phenotypes of diverse strains of Pseudomonas stutzeri.</title>
        <authorList>
            <person name="Milligan D.A."/>
            <person name="Bergaust L."/>
            <person name="Bakken L.R."/>
            <person name="Frostegard A."/>
        </authorList>
    </citation>
    <scope>NUCLEOTIDE SEQUENCE [LARGE SCALE GENOMIC DNA]</scope>
    <source>
        <strain evidence="3 4">DSM 50238</strain>
    </source>
</reference>
<sequence>MLEGRPRPAAPRGEAPLKPRHMSMSTNTHNGRWSHRLGRGAGRAWRGYLRREQRVAGWLVTRGVPAGAATAVLWIVKLAVLGMLLYTVSWLVLLLAFAVVAAWLARNADEDDEKQPELRDGHSGVGLYDKDDWRIDMGDPDEP</sequence>